<feature type="transmembrane region" description="Helical" evidence="6">
    <location>
        <begin position="75"/>
        <end position="92"/>
    </location>
</feature>
<accession>A0A8A3S3C8</accession>
<evidence type="ECO:0000256" key="4">
    <source>
        <dbReference type="ARBA" id="ARBA00022989"/>
    </source>
</evidence>
<dbReference type="PANTHER" id="PTHR34857:SF2">
    <property type="entry name" value="SLL0384 PROTEIN"/>
    <property type="match status" value="1"/>
</dbReference>
<dbReference type="PANTHER" id="PTHR34857">
    <property type="entry name" value="SLL0384 PROTEIN"/>
    <property type="match status" value="1"/>
</dbReference>
<dbReference type="GeneID" id="76423413"/>
<feature type="transmembrane region" description="Helical" evidence="6">
    <location>
        <begin position="250"/>
        <end position="269"/>
    </location>
</feature>
<keyword evidence="5 6" id="KW-0472">Membrane</keyword>
<gene>
    <name evidence="7" type="primary">cbiQ</name>
    <name evidence="7" type="ORF">RJ40_03595</name>
</gene>
<dbReference type="InterPro" id="IPR012809">
    <property type="entry name" value="ECF_CbiQ"/>
</dbReference>
<keyword evidence="4 6" id="KW-1133">Transmembrane helix</keyword>
<dbReference type="GO" id="GO:0006824">
    <property type="term" value="P:cobalt ion transport"/>
    <property type="evidence" value="ECO:0007669"/>
    <property type="project" value="InterPro"/>
</dbReference>
<dbReference type="GO" id="GO:0043190">
    <property type="term" value="C:ATP-binding cassette (ABC) transporter complex"/>
    <property type="evidence" value="ECO:0007669"/>
    <property type="project" value="InterPro"/>
</dbReference>
<reference evidence="7" key="2">
    <citation type="submission" date="2019-02" db="EMBL/GenBank/DDBJ databases">
        <authorList>
            <person name="Chen S.-C."/>
            <person name="Chien H.-H."/>
            <person name="Lai M.-C."/>
        </authorList>
    </citation>
    <scope>NUCLEOTIDE SEQUENCE</scope>
    <source>
        <strain evidence="7">N2F9704</strain>
    </source>
</reference>
<dbReference type="NCBIfam" id="TIGR02454">
    <property type="entry name" value="ECF_T_CbiQ"/>
    <property type="match status" value="1"/>
</dbReference>
<name>A0A8A3S3C8_9EURY</name>
<dbReference type="KEGG" id="maqe:RJ40_03595"/>
<dbReference type="Proteomes" id="UP001042704">
    <property type="component" value="Chromosome"/>
</dbReference>
<evidence type="ECO:0000256" key="5">
    <source>
        <dbReference type="ARBA" id="ARBA00023136"/>
    </source>
</evidence>
<dbReference type="EMBL" id="CP036172">
    <property type="protein sequence ID" value="QSZ66645.1"/>
    <property type="molecule type" value="Genomic_DNA"/>
</dbReference>
<evidence type="ECO:0000256" key="3">
    <source>
        <dbReference type="ARBA" id="ARBA00022692"/>
    </source>
</evidence>
<comment type="subcellular location">
    <subcellularLocation>
        <location evidence="1">Cell membrane</location>
        <topology evidence="1">Multi-pass membrane protein</topology>
    </subcellularLocation>
</comment>
<sequence>MIEKLFDIEEVAQGTSPVHRCDARVKLIISFAVIIAAVGLPYTTAAYLPSALFLGFFTILWAFARLSPTIYLKRLLLILPFGFFLIFFQIFFTNPHYVEFHPLVTLPLGIQIYAESVEFASILGVKFLACISFIILLSSTTTMQGMLEGAGRLGLPAEFTLIIGMMIRYLFLFARMYLQIGAALQTRCFNAFDRSLPYRYRMKMLAYTIGTVFLRSFEQGERTYTSMLCRGYGRDSHLFITKKPLKIGEWAFLAASLVVVPAIALLGWFL</sequence>
<dbReference type="RefSeq" id="WP_265581997.1">
    <property type="nucleotide sequence ID" value="NZ_CP036172.1"/>
</dbReference>
<dbReference type="InterPro" id="IPR051611">
    <property type="entry name" value="ECF_transporter_component"/>
</dbReference>
<keyword evidence="2" id="KW-1003">Cell membrane</keyword>
<feature type="transmembrane region" description="Helical" evidence="6">
    <location>
        <begin position="112"/>
        <end position="138"/>
    </location>
</feature>
<feature type="transmembrane region" description="Helical" evidence="6">
    <location>
        <begin position="159"/>
        <end position="178"/>
    </location>
</feature>
<reference evidence="7" key="1">
    <citation type="journal article" date="2001" name="Int. J. Syst. Evol. Microbiol.">
        <title>Methanofollis aquaemaris sp. nov., a methanogen isolated from an aquaculture fish pond.</title>
        <authorList>
            <person name="Lai M.C."/>
            <person name="Chen S.C."/>
        </authorList>
    </citation>
    <scope>NUCLEOTIDE SEQUENCE</scope>
    <source>
        <strain evidence="7">N2F9704</strain>
    </source>
</reference>
<evidence type="ECO:0000313" key="7">
    <source>
        <dbReference type="EMBL" id="QSZ66645.1"/>
    </source>
</evidence>
<keyword evidence="3 6" id="KW-0812">Transmembrane</keyword>
<proteinExistence type="predicted"/>
<evidence type="ECO:0000256" key="1">
    <source>
        <dbReference type="ARBA" id="ARBA00004651"/>
    </source>
</evidence>
<organism evidence="7 8">
    <name type="scientific">Methanofollis aquaemaris</name>
    <dbReference type="NCBI Taxonomy" id="126734"/>
    <lineage>
        <taxon>Archaea</taxon>
        <taxon>Methanobacteriati</taxon>
        <taxon>Methanobacteriota</taxon>
        <taxon>Stenosarchaea group</taxon>
        <taxon>Methanomicrobia</taxon>
        <taxon>Methanomicrobiales</taxon>
        <taxon>Methanomicrobiaceae</taxon>
        <taxon>Methanofollis</taxon>
    </lineage>
</organism>
<dbReference type="Pfam" id="PF02361">
    <property type="entry name" value="CbiQ"/>
    <property type="match status" value="1"/>
</dbReference>
<evidence type="ECO:0000256" key="2">
    <source>
        <dbReference type="ARBA" id="ARBA00022475"/>
    </source>
</evidence>
<evidence type="ECO:0000313" key="8">
    <source>
        <dbReference type="Proteomes" id="UP001042704"/>
    </source>
</evidence>
<dbReference type="CDD" id="cd16914">
    <property type="entry name" value="EcfT"/>
    <property type="match status" value="1"/>
</dbReference>
<feature type="transmembrane region" description="Helical" evidence="6">
    <location>
        <begin position="23"/>
        <end position="40"/>
    </location>
</feature>
<dbReference type="AlphaFoldDB" id="A0A8A3S3C8"/>
<evidence type="ECO:0000256" key="6">
    <source>
        <dbReference type="SAM" id="Phobius"/>
    </source>
</evidence>
<dbReference type="InterPro" id="IPR003339">
    <property type="entry name" value="ABC/ECF_trnsptr_transmembrane"/>
</dbReference>
<keyword evidence="8" id="KW-1185">Reference proteome</keyword>
<protein>
    <submittedName>
        <fullName evidence="7">Cobalt ECF transporter T component CbiQ</fullName>
    </submittedName>
</protein>